<dbReference type="PANTHER" id="PTHR43582:SF2">
    <property type="entry name" value="LINEARMYCIN RESISTANCE ATP-BINDING PROTEIN LNRL"/>
    <property type="match status" value="1"/>
</dbReference>
<dbReference type="InterPro" id="IPR027417">
    <property type="entry name" value="P-loop_NTPase"/>
</dbReference>
<evidence type="ECO:0000256" key="2">
    <source>
        <dbReference type="ARBA" id="ARBA00022840"/>
    </source>
</evidence>
<dbReference type="GO" id="GO:0016887">
    <property type="term" value="F:ATP hydrolysis activity"/>
    <property type="evidence" value="ECO:0007669"/>
    <property type="project" value="InterPro"/>
</dbReference>
<dbReference type="Proteomes" id="UP000006222">
    <property type="component" value="Unassembled WGS sequence"/>
</dbReference>
<dbReference type="InterPro" id="IPR017871">
    <property type="entry name" value="ABC_transporter-like_CS"/>
</dbReference>
<dbReference type="SMART" id="SM00382">
    <property type="entry name" value="AAA"/>
    <property type="match status" value="1"/>
</dbReference>
<sequence>MIELARMNRRCCIRLRDLPFFLRRETGTLSAPAPPQPMAAADTAAISVDRLMKSYRRGGKDHAALSGVSFQLRRGERLAYLGPNGAGKTTMIRCLSGRAKPDSGSITMLGEPIDSAFVRDSLGLVPQEIALYEDLTTTENLAAFGRFHGLRGRVLRDKIQWGLQWTGLADRANDLVGTFSGGMKRRVNLACGVLHEPEVLLLDEPTVGVDPQSRQRIFAMLAELNSEGTSVLLTTHHLDEAESQCDRIVIVDHGKVVATGTFEELVRQTIGGDREVTVRLDQPLRGHGNEPLAVTGLNVTARPGERVVTTKMVEVAMGLPRLIDALSQAGYGVQDVEVQSPTLHHVFLHLTGHALRD</sequence>
<dbReference type="Pfam" id="PF00005">
    <property type="entry name" value="ABC_tran"/>
    <property type="match status" value="1"/>
</dbReference>
<dbReference type="PANTHER" id="PTHR43582">
    <property type="entry name" value="LINEARMYCIN RESISTANCE ATP-BINDING PROTEIN LNRL"/>
    <property type="match status" value="1"/>
</dbReference>
<organism evidence="4 5">
    <name type="scientific">Rhodopirellula baltica WH47</name>
    <dbReference type="NCBI Taxonomy" id="991778"/>
    <lineage>
        <taxon>Bacteria</taxon>
        <taxon>Pseudomonadati</taxon>
        <taxon>Planctomycetota</taxon>
        <taxon>Planctomycetia</taxon>
        <taxon>Pirellulales</taxon>
        <taxon>Pirellulaceae</taxon>
        <taxon>Rhodopirellula</taxon>
    </lineage>
</organism>
<dbReference type="InterPro" id="IPR003439">
    <property type="entry name" value="ABC_transporter-like_ATP-bd"/>
</dbReference>
<dbReference type="EMBL" id="AFAR01000062">
    <property type="protein sequence ID" value="EGF28926.1"/>
    <property type="molecule type" value="Genomic_DNA"/>
</dbReference>
<comment type="caution">
    <text evidence="4">The sequence shown here is derived from an EMBL/GenBank/DDBJ whole genome shotgun (WGS) entry which is preliminary data.</text>
</comment>
<keyword evidence="1" id="KW-0547">Nucleotide-binding</keyword>
<dbReference type="SUPFAM" id="SSF52540">
    <property type="entry name" value="P-loop containing nucleoside triphosphate hydrolases"/>
    <property type="match status" value="1"/>
</dbReference>
<evidence type="ECO:0000313" key="5">
    <source>
        <dbReference type="Proteomes" id="UP000006222"/>
    </source>
</evidence>
<evidence type="ECO:0000259" key="3">
    <source>
        <dbReference type="PROSITE" id="PS50893"/>
    </source>
</evidence>
<accession>F2AN28</accession>
<gene>
    <name evidence="4" type="ORF">RBWH47_05056</name>
</gene>
<dbReference type="PROSITE" id="PS00211">
    <property type="entry name" value="ABC_TRANSPORTER_1"/>
    <property type="match status" value="1"/>
</dbReference>
<proteinExistence type="predicted"/>
<dbReference type="Gene3D" id="3.40.50.300">
    <property type="entry name" value="P-loop containing nucleotide triphosphate hydrolases"/>
    <property type="match status" value="1"/>
</dbReference>
<evidence type="ECO:0000256" key="1">
    <source>
        <dbReference type="ARBA" id="ARBA00022741"/>
    </source>
</evidence>
<dbReference type="GO" id="GO:0005524">
    <property type="term" value="F:ATP binding"/>
    <property type="evidence" value="ECO:0007669"/>
    <property type="project" value="UniProtKB-KW"/>
</dbReference>
<reference evidence="4 5" key="1">
    <citation type="journal article" date="2013" name="Mar. Genomics">
        <title>Expression of sulfatases in Rhodopirellula baltica and the diversity of sulfatases in the genus Rhodopirellula.</title>
        <authorList>
            <person name="Wegner C.E."/>
            <person name="Richter-Heitmann T."/>
            <person name="Klindworth A."/>
            <person name="Klockow C."/>
            <person name="Richter M."/>
            <person name="Achstetter T."/>
            <person name="Glockner F.O."/>
            <person name="Harder J."/>
        </authorList>
    </citation>
    <scope>NUCLEOTIDE SEQUENCE [LARGE SCALE GENOMIC DNA]</scope>
    <source>
        <strain evidence="4 5">WH47</strain>
    </source>
</reference>
<dbReference type="InterPro" id="IPR003593">
    <property type="entry name" value="AAA+_ATPase"/>
</dbReference>
<protein>
    <submittedName>
        <fullName evidence="4">ABC-type multidrug transport system, ATPase component</fullName>
    </submittedName>
</protein>
<dbReference type="AlphaFoldDB" id="F2AN28"/>
<dbReference type="PATRIC" id="fig|991778.3.peg.1145"/>
<name>F2AN28_RHOBT</name>
<keyword evidence="2" id="KW-0067">ATP-binding</keyword>
<evidence type="ECO:0000313" key="4">
    <source>
        <dbReference type="EMBL" id="EGF28926.1"/>
    </source>
</evidence>
<feature type="domain" description="ABC transporter" evidence="3">
    <location>
        <begin position="46"/>
        <end position="278"/>
    </location>
</feature>
<dbReference type="PROSITE" id="PS50893">
    <property type="entry name" value="ABC_TRANSPORTER_2"/>
    <property type="match status" value="1"/>
</dbReference>